<dbReference type="PANTHER" id="PTHR10515:SF0">
    <property type="entry name" value="THYMIDINE PHOSPHORYLASE"/>
    <property type="match status" value="1"/>
</dbReference>
<evidence type="ECO:0000313" key="13">
    <source>
        <dbReference type="Proteomes" id="UP001529340"/>
    </source>
</evidence>
<dbReference type="NCBIfam" id="TIGR02644">
    <property type="entry name" value="Y_phosphoryl"/>
    <property type="match status" value="1"/>
</dbReference>
<keyword evidence="8 12" id="KW-0808">Transferase</keyword>
<evidence type="ECO:0000256" key="7">
    <source>
        <dbReference type="ARBA" id="ARBA00022676"/>
    </source>
</evidence>
<evidence type="ECO:0000256" key="1">
    <source>
        <dbReference type="ARBA" id="ARBA00001066"/>
    </source>
</evidence>
<dbReference type="SUPFAM" id="SSF54680">
    <property type="entry name" value="Pyrimidine nucleoside phosphorylase C-terminal domain"/>
    <property type="match status" value="1"/>
</dbReference>
<dbReference type="SMART" id="SM00941">
    <property type="entry name" value="PYNP_C"/>
    <property type="match status" value="1"/>
</dbReference>
<dbReference type="PANTHER" id="PTHR10515">
    <property type="entry name" value="THYMIDINE PHOSPHORYLASE"/>
    <property type="match status" value="1"/>
</dbReference>
<evidence type="ECO:0000256" key="9">
    <source>
        <dbReference type="ARBA" id="ARBA00048453"/>
    </source>
</evidence>
<comment type="catalytic activity">
    <reaction evidence="9">
        <text>uridine + phosphate = alpha-D-ribose 1-phosphate + uracil</text>
        <dbReference type="Rhea" id="RHEA:24388"/>
        <dbReference type="ChEBI" id="CHEBI:16704"/>
        <dbReference type="ChEBI" id="CHEBI:17568"/>
        <dbReference type="ChEBI" id="CHEBI:43474"/>
        <dbReference type="ChEBI" id="CHEBI:57720"/>
        <dbReference type="EC" id="2.4.2.2"/>
    </reaction>
</comment>
<dbReference type="EMBL" id="JAUDCG010000076">
    <property type="protein sequence ID" value="MDM8158105.1"/>
    <property type="molecule type" value="Genomic_DNA"/>
</dbReference>
<dbReference type="RefSeq" id="WP_289608531.1">
    <property type="nucleotide sequence ID" value="NZ_JAUDCG010000076.1"/>
</dbReference>
<dbReference type="SUPFAM" id="SSF52418">
    <property type="entry name" value="Nucleoside phosphorylase/phosphoribosyltransferase catalytic domain"/>
    <property type="match status" value="1"/>
</dbReference>
<evidence type="ECO:0000256" key="4">
    <source>
        <dbReference type="ARBA" id="ARBA00011738"/>
    </source>
</evidence>
<accession>A0ABT7UEP7</accession>
<dbReference type="InterPro" id="IPR000312">
    <property type="entry name" value="Glycosyl_Trfase_fam3"/>
</dbReference>
<gene>
    <name evidence="12" type="ORF">QUV96_10755</name>
</gene>
<dbReference type="PIRSF" id="PIRSF000478">
    <property type="entry name" value="TP_PyNP"/>
    <property type="match status" value="1"/>
</dbReference>
<dbReference type="InterPro" id="IPR036320">
    <property type="entry name" value="Glycosyl_Trfase_fam3_N_dom_sf"/>
</dbReference>
<evidence type="ECO:0000256" key="2">
    <source>
        <dbReference type="ARBA" id="ARBA00003877"/>
    </source>
</evidence>
<keyword evidence="7 12" id="KW-0328">Glycosyltransferase</keyword>
<evidence type="ECO:0000256" key="6">
    <source>
        <dbReference type="ARBA" id="ARBA00014680"/>
    </source>
</evidence>
<evidence type="ECO:0000256" key="8">
    <source>
        <dbReference type="ARBA" id="ARBA00022679"/>
    </source>
</evidence>
<organism evidence="12 13">
    <name type="scientific">Amedibacillus dolichus</name>
    <dbReference type="NCBI Taxonomy" id="31971"/>
    <lineage>
        <taxon>Bacteria</taxon>
        <taxon>Bacillati</taxon>
        <taxon>Bacillota</taxon>
        <taxon>Erysipelotrichia</taxon>
        <taxon>Erysipelotrichales</taxon>
        <taxon>Erysipelotrichaceae</taxon>
        <taxon>Amedibacillus</taxon>
    </lineage>
</organism>
<evidence type="ECO:0000313" key="12">
    <source>
        <dbReference type="EMBL" id="MDM8158105.1"/>
    </source>
</evidence>
<dbReference type="Gene3D" id="1.20.970.10">
    <property type="entry name" value="Transferase, Pyrimidine Nucleoside Phosphorylase, Chain C"/>
    <property type="match status" value="1"/>
</dbReference>
<dbReference type="InterPro" id="IPR036566">
    <property type="entry name" value="PYNP-like_C_sf"/>
</dbReference>
<comment type="function">
    <text evidence="2">Catalyzes phosphorolysis of the pyrimidine nucleosides uridine, thymidine and 2'-deoxyuridine with the formation of the corresponding pyrimidine base and ribose-1-phosphate.</text>
</comment>
<evidence type="ECO:0000256" key="5">
    <source>
        <dbReference type="ARBA" id="ARBA00011889"/>
    </source>
</evidence>
<name>A0ABT7UEP7_9FIRM</name>
<dbReference type="Gene3D" id="3.40.1030.10">
    <property type="entry name" value="Nucleoside phosphorylase/phosphoribosyltransferase catalytic domain"/>
    <property type="match status" value="1"/>
</dbReference>
<reference evidence="12" key="2">
    <citation type="submission" date="2023-06" db="EMBL/GenBank/DDBJ databases">
        <authorList>
            <person name="Zeman M."/>
            <person name="Kubasova T."/>
            <person name="Jahodarova E."/>
            <person name="Nykrynova M."/>
            <person name="Rychlik I."/>
        </authorList>
    </citation>
    <scope>NUCLEOTIDE SEQUENCE</scope>
    <source>
        <strain evidence="12">ET39</strain>
    </source>
</reference>
<dbReference type="SUPFAM" id="SSF47648">
    <property type="entry name" value="Nucleoside phosphorylase/phosphoribosyltransferase N-terminal domain"/>
    <property type="match status" value="1"/>
</dbReference>
<comment type="catalytic activity">
    <reaction evidence="1">
        <text>2'-deoxyuridine + phosphate = 2-deoxy-alpha-D-ribose 1-phosphate + uracil</text>
        <dbReference type="Rhea" id="RHEA:22824"/>
        <dbReference type="ChEBI" id="CHEBI:16450"/>
        <dbReference type="ChEBI" id="CHEBI:17568"/>
        <dbReference type="ChEBI" id="CHEBI:43474"/>
        <dbReference type="ChEBI" id="CHEBI:57259"/>
        <dbReference type="EC" id="2.4.2.2"/>
    </reaction>
</comment>
<dbReference type="Gene3D" id="3.90.1170.30">
    <property type="entry name" value="Pyrimidine nucleoside phosphorylase-like, C-terminal domain"/>
    <property type="match status" value="1"/>
</dbReference>
<dbReference type="InterPro" id="IPR013102">
    <property type="entry name" value="PYNP_C"/>
</dbReference>
<dbReference type="InterPro" id="IPR035902">
    <property type="entry name" value="Nuc_phospho_transferase"/>
</dbReference>
<evidence type="ECO:0000256" key="3">
    <source>
        <dbReference type="ARBA" id="ARBA00006915"/>
    </source>
</evidence>
<protein>
    <recommendedName>
        <fullName evidence="6">Pyrimidine-nucleoside phosphorylase</fullName>
        <ecNumber evidence="5">2.4.2.2</ecNumber>
    </recommendedName>
</protein>
<dbReference type="InterPro" id="IPR017872">
    <property type="entry name" value="Pyrmidine_PPase_CS"/>
</dbReference>
<evidence type="ECO:0000256" key="10">
    <source>
        <dbReference type="ARBA" id="ARBA00048525"/>
    </source>
</evidence>
<dbReference type="Pfam" id="PF00591">
    <property type="entry name" value="Glycos_transf_3"/>
    <property type="match status" value="1"/>
</dbReference>
<dbReference type="PROSITE" id="PS00647">
    <property type="entry name" value="THYMID_PHOSPHORYLASE"/>
    <property type="match status" value="1"/>
</dbReference>
<dbReference type="Pfam" id="PF02885">
    <property type="entry name" value="Glycos_trans_3N"/>
    <property type="match status" value="1"/>
</dbReference>
<dbReference type="GO" id="GO:0009032">
    <property type="term" value="F:thymidine phosphorylase activity"/>
    <property type="evidence" value="ECO:0007669"/>
    <property type="project" value="UniProtKB-EC"/>
</dbReference>
<dbReference type="Proteomes" id="UP001529340">
    <property type="component" value="Unassembled WGS sequence"/>
</dbReference>
<proteinExistence type="inferred from homology"/>
<dbReference type="InterPro" id="IPR018090">
    <property type="entry name" value="Pyrmidine_PPas_bac/euk"/>
</dbReference>
<comment type="catalytic activity">
    <reaction evidence="10">
        <text>thymidine + phosphate = 2-deoxy-alpha-D-ribose 1-phosphate + thymine</text>
        <dbReference type="Rhea" id="RHEA:16037"/>
        <dbReference type="ChEBI" id="CHEBI:17748"/>
        <dbReference type="ChEBI" id="CHEBI:17821"/>
        <dbReference type="ChEBI" id="CHEBI:43474"/>
        <dbReference type="ChEBI" id="CHEBI:57259"/>
        <dbReference type="EC" id="2.4.2.2"/>
    </reaction>
</comment>
<sequence>MIIELIEKKKRGEALSAPEIHAMIHAYVNKEIADYQMSAFLMAVWFQGMNMDEMIALCDAMMHSGEVLDLSDLDGVTCDKHSTGGVGDKTSIVLVPLVAACGGIVAKMSGRGLGHTGGTIDKLESIPGFQTEVAPSDFKRQVREIHAAIVGQSSRFVVADQMLYALRDVTATVDSLPLIATSILSKKLAAGSDVILLDVKYGEGAFMKTKADAQVLADTMCAIGAHFQRKVRAVISDMNEPLGHAIGNTLEVLEAIDTLQGRGPDDFRTLCIEEAGILLAMADLAADESEGRQRARSALEDGSAFAMLCQMVEAQGGDVRYVKEPQRFAKAPYIKQLPALKEGTIRALHARSFGELAMELGAGRKCKGDRIDPRVGIVLHHKCGETVAADTCIATIHANRELSEDWIRRFYEAVEIEESSRDL</sequence>
<dbReference type="InterPro" id="IPR000053">
    <property type="entry name" value="Thymidine/pyrmidine_PPase"/>
</dbReference>
<dbReference type="InterPro" id="IPR017459">
    <property type="entry name" value="Glycosyl_Trfase_fam3_N_dom"/>
</dbReference>
<evidence type="ECO:0000259" key="11">
    <source>
        <dbReference type="SMART" id="SM00941"/>
    </source>
</evidence>
<comment type="similarity">
    <text evidence="3">Belongs to the thymidine/pyrimidine-nucleoside phosphorylase family.</text>
</comment>
<dbReference type="NCBIfam" id="NF004490">
    <property type="entry name" value="PRK05820.1"/>
    <property type="match status" value="1"/>
</dbReference>
<comment type="caution">
    <text evidence="12">The sequence shown here is derived from an EMBL/GenBank/DDBJ whole genome shotgun (WGS) entry which is preliminary data.</text>
</comment>
<dbReference type="EC" id="2.4.2.2" evidence="5"/>
<reference evidence="12" key="1">
    <citation type="submission" date="2023-06" db="EMBL/GenBank/DDBJ databases">
        <title>Identification and characterization of horizontal gene transfer across gut microbiota members of farm animals based on homology search.</title>
        <authorList>
            <person name="Schwarzerova J."/>
            <person name="Nykrynova M."/>
            <person name="Jureckova K."/>
            <person name="Cejkova D."/>
            <person name="Rychlik I."/>
        </authorList>
    </citation>
    <scope>NUCLEOTIDE SEQUENCE</scope>
    <source>
        <strain evidence="12">ET39</strain>
    </source>
</reference>
<feature type="domain" description="Pyrimidine nucleoside phosphorylase C-terminal" evidence="11">
    <location>
        <begin position="344"/>
        <end position="417"/>
    </location>
</feature>
<comment type="subunit">
    <text evidence="4">Homodimer.</text>
</comment>
<dbReference type="Pfam" id="PF07831">
    <property type="entry name" value="PYNP_C"/>
    <property type="match status" value="1"/>
</dbReference>
<keyword evidence="13" id="KW-1185">Reference proteome</keyword>